<protein>
    <submittedName>
        <fullName evidence="5">Beta-glucosidase 6-phospho-beta-glucosidase beta-galactosidase</fullName>
    </submittedName>
</protein>
<sequence length="484" mass="56228">MKDNQFPYFPTDFFWASAQAASQADGAFTIDGKGLNSSDVQPYHQGLSNDEIQQLEQQGMTLEEIRKNITDKDHYFPKRFAIDFYNTYETDLELLKEAGLKAFRTSLDWSRIFPNGDDEKPNEAALEHYERMIDKMLELEIEPIITMLHYEMPINLTLKYGGWVNRDVIDLFVKYGKVLLDRFSGKVKYWLLINQINMIQVEPYLSLEIASDQYENTEEAQYQAVHNQMVACAKIQQYAKTLKDSKLKIGIMVADGTAYPKSCKPDDVVLAMWHNRMQYLFTDVAFKGYYPKFALNYFSERELHIKITEDDKSLLSENTLDYMAISYYFSQMVDSDVNKKIPYSVTDNPNLSATPWGWNIDPQGLYNSLSQYWDRYEKPILVAENGFGNYDDLINDQVHDDYRSAYLGAHIEQIGRAIYDGANIFGYCMWGAIDIVSCSSQQMSKRYGMIYVDIDDDGNGTRQRFKKDSFYWYQNLIQSNGKLI</sequence>
<evidence type="ECO:0000313" key="5">
    <source>
        <dbReference type="EMBL" id="KRL66812.1"/>
    </source>
</evidence>
<proteinExistence type="inferred from homology"/>
<organism evidence="5 6">
    <name type="scientific">Companilactobacillus versmoldensis DSM 14857 = KCTC 3814</name>
    <dbReference type="NCBI Taxonomy" id="1423815"/>
    <lineage>
        <taxon>Bacteria</taxon>
        <taxon>Bacillati</taxon>
        <taxon>Bacillota</taxon>
        <taxon>Bacilli</taxon>
        <taxon>Lactobacillales</taxon>
        <taxon>Lactobacillaceae</taxon>
        <taxon>Companilactobacillus</taxon>
    </lineage>
</organism>
<dbReference type="STRING" id="1423815.FC27_GL000257"/>
<dbReference type="RefSeq" id="WP_010624543.1">
    <property type="nucleotide sequence ID" value="NZ_AZFA01000010.1"/>
</dbReference>
<dbReference type="PATRIC" id="fig|1423815.3.peg.261"/>
<dbReference type="AlphaFoldDB" id="A0A0R1SCT0"/>
<dbReference type="Proteomes" id="UP000051647">
    <property type="component" value="Unassembled WGS sequence"/>
</dbReference>
<dbReference type="InterPro" id="IPR017853">
    <property type="entry name" value="GH"/>
</dbReference>
<name>A0A0R1SCT0_9LACO</name>
<dbReference type="EMBL" id="AZFA01000010">
    <property type="protein sequence ID" value="KRL66812.1"/>
    <property type="molecule type" value="Genomic_DNA"/>
</dbReference>
<evidence type="ECO:0000256" key="3">
    <source>
        <dbReference type="ARBA" id="ARBA00023295"/>
    </source>
</evidence>
<evidence type="ECO:0000256" key="1">
    <source>
        <dbReference type="ARBA" id="ARBA00010838"/>
    </source>
</evidence>
<evidence type="ECO:0000313" key="6">
    <source>
        <dbReference type="Proteomes" id="UP000051647"/>
    </source>
</evidence>
<accession>A0A0R1SCT0</accession>
<comment type="caution">
    <text evidence="5">The sequence shown here is derived from an EMBL/GenBank/DDBJ whole genome shotgun (WGS) entry which is preliminary data.</text>
</comment>
<dbReference type="Gene3D" id="3.20.20.80">
    <property type="entry name" value="Glycosidases"/>
    <property type="match status" value="1"/>
</dbReference>
<dbReference type="GO" id="GO:0005829">
    <property type="term" value="C:cytosol"/>
    <property type="evidence" value="ECO:0007669"/>
    <property type="project" value="TreeGrafter"/>
</dbReference>
<keyword evidence="6" id="KW-1185">Reference proteome</keyword>
<dbReference type="eggNOG" id="COG2723">
    <property type="taxonomic scope" value="Bacteria"/>
</dbReference>
<keyword evidence="3" id="KW-0326">Glycosidase</keyword>
<reference evidence="5 6" key="1">
    <citation type="journal article" date="2015" name="Genome Announc.">
        <title>Expanding the biotechnology potential of lactobacilli through comparative genomics of 213 strains and associated genera.</title>
        <authorList>
            <person name="Sun Z."/>
            <person name="Harris H.M."/>
            <person name="McCann A."/>
            <person name="Guo C."/>
            <person name="Argimon S."/>
            <person name="Zhang W."/>
            <person name="Yang X."/>
            <person name="Jeffery I.B."/>
            <person name="Cooney J.C."/>
            <person name="Kagawa T.F."/>
            <person name="Liu W."/>
            <person name="Song Y."/>
            <person name="Salvetti E."/>
            <person name="Wrobel A."/>
            <person name="Rasinkangas P."/>
            <person name="Parkhill J."/>
            <person name="Rea M.C."/>
            <person name="O'Sullivan O."/>
            <person name="Ritari J."/>
            <person name="Douillard F.P."/>
            <person name="Paul Ross R."/>
            <person name="Yang R."/>
            <person name="Briner A.E."/>
            <person name="Felis G.E."/>
            <person name="de Vos W.M."/>
            <person name="Barrangou R."/>
            <person name="Klaenhammer T.R."/>
            <person name="Caufield P.W."/>
            <person name="Cui Y."/>
            <person name="Zhang H."/>
            <person name="O'Toole P.W."/>
        </authorList>
    </citation>
    <scope>NUCLEOTIDE SEQUENCE [LARGE SCALE GENOMIC DNA]</scope>
    <source>
        <strain evidence="5 6">DSM 14857</strain>
    </source>
</reference>
<comment type="similarity">
    <text evidence="1 4">Belongs to the glycosyl hydrolase 1 family.</text>
</comment>
<dbReference type="PANTHER" id="PTHR10353">
    <property type="entry name" value="GLYCOSYL HYDROLASE"/>
    <property type="match status" value="1"/>
</dbReference>
<gene>
    <name evidence="5" type="ORF">FC27_GL000257</name>
</gene>
<dbReference type="GO" id="GO:0016052">
    <property type="term" value="P:carbohydrate catabolic process"/>
    <property type="evidence" value="ECO:0007669"/>
    <property type="project" value="TreeGrafter"/>
</dbReference>
<dbReference type="PRINTS" id="PR00131">
    <property type="entry name" value="GLHYDRLASE1"/>
</dbReference>
<keyword evidence="2" id="KW-0378">Hydrolase</keyword>
<dbReference type="GO" id="GO:0008422">
    <property type="term" value="F:beta-glucosidase activity"/>
    <property type="evidence" value="ECO:0007669"/>
    <property type="project" value="TreeGrafter"/>
</dbReference>
<dbReference type="FunFam" id="3.20.20.80:FF:000004">
    <property type="entry name" value="Beta-glucosidase 6-phospho-beta-glucosidase"/>
    <property type="match status" value="1"/>
</dbReference>
<evidence type="ECO:0000256" key="2">
    <source>
        <dbReference type="ARBA" id="ARBA00022801"/>
    </source>
</evidence>
<dbReference type="OrthoDB" id="1688691at2"/>
<dbReference type="SUPFAM" id="SSF51445">
    <property type="entry name" value="(Trans)glycosidases"/>
    <property type="match status" value="1"/>
</dbReference>
<dbReference type="InterPro" id="IPR001360">
    <property type="entry name" value="Glyco_hydro_1"/>
</dbReference>
<dbReference type="Pfam" id="PF00232">
    <property type="entry name" value="Glyco_hydro_1"/>
    <property type="match status" value="1"/>
</dbReference>
<evidence type="ECO:0000256" key="4">
    <source>
        <dbReference type="RuleBase" id="RU003690"/>
    </source>
</evidence>
<dbReference type="PANTHER" id="PTHR10353:SF122">
    <property type="entry name" value="6-PHOSPHO-BETA-GLUCOSIDASE ASCB-RELATED"/>
    <property type="match status" value="1"/>
</dbReference>